<feature type="region of interest" description="Disordered" evidence="1">
    <location>
        <begin position="143"/>
        <end position="217"/>
    </location>
</feature>
<evidence type="ECO:0000256" key="1">
    <source>
        <dbReference type="SAM" id="MobiDB-lite"/>
    </source>
</evidence>
<name>A0A6A4HK29_9AGAR</name>
<dbReference type="EMBL" id="ML769476">
    <property type="protein sequence ID" value="KAE9398889.1"/>
    <property type="molecule type" value="Genomic_DNA"/>
</dbReference>
<evidence type="ECO:0000313" key="3">
    <source>
        <dbReference type="Proteomes" id="UP000799118"/>
    </source>
</evidence>
<dbReference type="AlphaFoldDB" id="A0A6A4HK29"/>
<proteinExistence type="predicted"/>
<reference evidence="2" key="1">
    <citation type="journal article" date="2019" name="Environ. Microbiol.">
        <title>Fungal ecological strategies reflected in gene transcription - a case study of two litter decomposers.</title>
        <authorList>
            <person name="Barbi F."/>
            <person name="Kohler A."/>
            <person name="Barry K."/>
            <person name="Baskaran P."/>
            <person name="Daum C."/>
            <person name="Fauchery L."/>
            <person name="Ihrmark K."/>
            <person name="Kuo A."/>
            <person name="LaButti K."/>
            <person name="Lipzen A."/>
            <person name="Morin E."/>
            <person name="Grigoriev I.V."/>
            <person name="Henrissat B."/>
            <person name="Lindahl B."/>
            <person name="Martin F."/>
        </authorList>
    </citation>
    <scope>NUCLEOTIDE SEQUENCE</scope>
    <source>
        <strain evidence="2">JB14</strain>
    </source>
</reference>
<feature type="compositionally biased region" description="Basic and acidic residues" evidence="1">
    <location>
        <begin position="172"/>
        <end position="188"/>
    </location>
</feature>
<protein>
    <submittedName>
        <fullName evidence="2">Uncharacterized protein</fullName>
    </submittedName>
</protein>
<keyword evidence="3" id="KW-1185">Reference proteome</keyword>
<feature type="region of interest" description="Disordered" evidence="1">
    <location>
        <begin position="1"/>
        <end position="83"/>
    </location>
</feature>
<organism evidence="2 3">
    <name type="scientific">Gymnopus androsaceus JB14</name>
    <dbReference type="NCBI Taxonomy" id="1447944"/>
    <lineage>
        <taxon>Eukaryota</taxon>
        <taxon>Fungi</taxon>
        <taxon>Dikarya</taxon>
        <taxon>Basidiomycota</taxon>
        <taxon>Agaricomycotina</taxon>
        <taxon>Agaricomycetes</taxon>
        <taxon>Agaricomycetidae</taxon>
        <taxon>Agaricales</taxon>
        <taxon>Marasmiineae</taxon>
        <taxon>Omphalotaceae</taxon>
        <taxon>Gymnopus</taxon>
    </lineage>
</organism>
<sequence>MANGKEKQGESNGSAGMYRPKARPRDEDLEDESEDDPEQALQISQSAAHEKLAAFADRRTAKASAAPGAKVGSSSRAPPPPVLPLYANPVQVPLPLGFPYNLPPAAPPSTPRTTRRVMLQKEMPEELLHNLLWSRRVLKQELAGPRRASSSALSPGLRPLTALPTNPVVQLTEKKKRPDGEPESKANTDDEDDLLEADQILRPAKMTRNRSWAGGGR</sequence>
<gene>
    <name evidence="2" type="ORF">BT96DRAFT_957455</name>
</gene>
<accession>A0A6A4HK29</accession>
<dbReference type="OrthoDB" id="515401at2759"/>
<dbReference type="Proteomes" id="UP000799118">
    <property type="component" value="Unassembled WGS sequence"/>
</dbReference>
<feature type="compositionally biased region" description="Acidic residues" evidence="1">
    <location>
        <begin position="27"/>
        <end position="38"/>
    </location>
</feature>
<evidence type="ECO:0000313" key="2">
    <source>
        <dbReference type="EMBL" id="KAE9398889.1"/>
    </source>
</evidence>
<feature type="compositionally biased region" description="Basic and acidic residues" evidence="1">
    <location>
        <begin position="48"/>
        <end position="60"/>
    </location>
</feature>